<evidence type="ECO:0000256" key="1">
    <source>
        <dbReference type="SAM" id="SignalP"/>
    </source>
</evidence>
<comment type="caution">
    <text evidence="2">The sequence shown here is derived from an EMBL/GenBank/DDBJ whole genome shotgun (WGS) entry which is preliminary data.</text>
</comment>
<organism evidence="2 3">
    <name type="scientific">Nocardia albiluteola</name>
    <dbReference type="NCBI Taxonomy" id="2842303"/>
    <lineage>
        <taxon>Bacteria</taxon>
        <taxon>Bacillati</taxon>
        <taxon>Actinomycetota</taxon>
        <taxon>Actinomycetes</taxon>
        <taxon>Mycobacteriales</taxon>
        <taxon>Nocardiaceae</taxon>
        <taxon>Nocardia</taxon>
    </lineage>
</organism>
<sequence length="183" mass="19069">MALAAGVAVVALTTVSGAGPAAAEHIGAFDVGGAIDKAYVRGGGQAFFGNPTTPESAAQGGKFQVFERGCSIYWSVGTDAHDVCGLIRDKYASLGWEKSPLGFPVSDESPAGTDGQGRYNLFPGGVIYWSQETGAHAVWGNIAGVWQGNGAEKGHYGYPTSDEYDYENGKAQDFQGGSITWHP</sequence>
<evidence type="ECO:0008006" key="4">
    <source>
        <dbReference type="Google" id="ProtNLM"/>
    </source>
</evidence>
<keyword evidence="1" id="KW-0732">Signal</keyword>
<keyword evidence="3" id="KW-1185">Reference proteome</keyword>
<feature type="signal peptide" evidence="1">
    <location>
        <begin position="1"/>
        <end position="18"/>
    </location>
</feature>
<proteinExistence type="predicted"/>
<dbReference type="InterPro" id="IPR013207">
    <property type="entry name" value="LGFP"/>
</dbReference>
<dbReference type="Proteomes" id="UP000733379">
    <property type="component" value="Unassembled WGS sequence"/>
</dbReference>
<feature type="chain" id="PRO_5045364404" description="LGFP repeat-containing protein" evidence="1">
    <location>
        <begin position="19"/>
        <end position="183"/>
    </location>
</feature>
<accession>A0ABS6AZX3</accession>
<protein>
    <recommendedName>
        <fullName evidence="4">LGFP repeat-containing protein</fullName>
    </recommendedName>
</protein>
<reference evidence="2 3" key="1">
    <citation type="submission" date="2021-06" db="EMBL/GenBank/DDBJ databases">
        <title>Actinomycetes sequencing.</title>
        <authorList>
            <person name="Shan Q."/>
        </authorList>
    </citation>
    <scope>NUCLEOTIDE SEQUENCE [LARGE SCALE GENOMIC DNA]</scope>
    <source>
        <strain evidence="2 3">NEAU-G5</strain>
    </source>
</reference>
<gene>
    <name evidence="2" type="ORF">KO481_16190</name>
</gene>
<name>A0ABS6AZX3_9NOCA</name>
<evidence type="ECO:0000313" key="3">
    <source>
        <dbReference type="Proteomes" id="UP000733379"/>
    </source>
</evidence>
<evidence type="ECO:0000313" key="2">
    <source>
        <dbReference type="EMBL" id="MBU3063060.1"/>
    </source>
</evidence>
<dbReference type="EMBL" id="JAHKNI010000005">
    <property type="protein sequence ID" value="MBU3063060.1"/>
    <property type="molecule type" value="Genomic_DNA"/>
</dbReference>
<dbReference type="Pfam" id="PF08310">
    <property type="entry name" value="LGFP"/>
    <property type="match status" value="3"/>
</dbReference>